<evidence type="ECO:0000256" key="1">
    <source>
        <dbReference type="ARBA" id="ARBA00023125"/>
    </source>
</evidence>
<dbReference type="PROSITE" id="PS51737">
    <property type="entry name" value="RECOMBINASE_DNA_BIND"/>
    <property type="match status" value="1"/>
</dbReference>
<evidence type="ECO:0000259" key="4">
    <source>
        <dbReference type="PROSITE" id="PS51736"/>
    </source>
</evidence>
<dbReference type="CDD" id="cd00338">
    <property type="entry name" value="Ser_Recombinase"/>
    <property type="match status" value="1"/>
</dbReference>
<evidence type="ECO:0000259" key="5">
    <source>
        <dbReference type="PROSITE" id="PS51737"/>
    </source>
</evidence>
<dbReference type="GO" id="GO:0003677">
    <property type="term" value="F:DNA binding"/>
    <property type="evidence" value="ECO:0007669"/>
    <property type="project" value="UniProtKB-KW"/>
</dbReference>
<evidence type="ECO:0000313" key="7">
    <source>
        <dbReference type="Proteomes" id="UP000246050"/>
    </source>
</evidence>
<dbReference type="RefSeq" id="WP_109800927.1">
    <property type="nucleotide sequence ID" value="NZ_QGKS01000157.1"/>
</dbReference>
<dbReference type="InterPro" id="IPR050639">
    <property type="entry name" value="SSR_resolvase"/>
</dbReference>
<protein>
    <recommendedName>
        <fullName evidence="8">Recombinase family protein</fullName>
    </recommendedName>
</protein>
<dbReference type="Proteomes" id="UP000246050">
    <property type="component" value="Unassembled WGS sequence"/>
</dbReference>
<dbReference type="Pfam" id="PF00239">
    <property type="entry name" value="Resolvase"/>
    <property type="match status" value="1"/>
</dbReference>
<dbReference type="GO" id="GO:0000150">
    <property type="term" value="F:DNA strand exchange activity"/>
    <property type="evidence" value="ECO:0007669"/>
    <property type="project" value="InterPro"/>
</dbReference>
<dbReference type="SMART" id="SM00857">
    <property type="entry name" value="Resolvase"/>
    <property type="match status" value="1"/>
</dbReference>
<feature type="domain" description="Recombinase" evidence="5">
    <location>
        <begin position="157"/>
        <end position="294"/>
    </location>
</feature>
<evidence type="ECO:0000256" key="2">
    <source>
        <dbReference type="ARBA" id="ARBA00023172"/>
    </source>
</evidence>
<dbReference type="EMBL" id="QGKS01000157">
    <property type="protein sequence ID" value="PWR16015.1"/>
    <property type="molecule type" value="Genomic_DNA"/>
</dbReference>
<dbReference type="InterPro" id="IPR036162">
    <property type="entry name" value="Resolvase-like_N_sf"/>
</dbReference>
<name>A0A317DT78_9ACTN</name>
<dbReference type="SUPFAM" id="SSF53041">
    <property type="entry name" value="Resolvase-like"/>
    <property type="match status" value="1"/>
</dbReference>
<dbReference type="InterPro" id="IPR006119">
    <property type="entry name" value="Resolv_N"/>
</dbReference>
<sequence>MRVLGVIRLSRETDETTSPERQRAGLTAWAVAHGHIIVGWAEDLDVSGAVAPWERPELGRWLGDQPPAPFDVVAGMKIDRISRSLLHFVQLIDWARERGKHVAAYMDAVDTSTDTGELVAKVLAIFAEFERKTIAARSADSRRHARQEGRWHGGSIAYGYRKARHPSGKGYVLAHDLDALPTLRGIVADVIDGKSTASIARELNARGVPSPRDHAAARDGKTRAHKDGTPRKPQAWTDTTLRRMLVSRALLGQLEHMGRVVRDTDGLPVQRAEPLIPEADWKALQHALDGKRKPKYRAAPAALLSGLAFCGEDGSPLHFHWMVKPERNQEYRYYRCSGRTQRGLKCEAKAPRAETVEADALAVFLGMVGDLEVMERRLIPGEDHTAELARVDQALTELRDDRAAGLYSGDRGTAEYRSMYLSLEGKRAALAELPNVPDRWDMVPTGRTFRETWDALATVEERRAFLADAGLRVNVHAEPVRTRSLFPGEPSGPATGGRVSVEIPHDLQRRVLEHAARLTSGTP</sequence>
<dbReference type="PROSITE" id="PS51736">
    <property type="entry name" value="RECOMBINASES_3"/>
    <property type="match status" value="1"/>
</dbReference>
<dbReference type="Gene3D" id="3.40.50.1390">
    <property type="entry name" value="Resolvase, N-terminal catalytic domain"/>
    <property type="match status" value="1"/>
</dbReference>
<dbReference type="InterPro" id="IPR011109">
    <property type="entry name" value="DNA_bind_recombinase_dom"/>
</dbReference>
<reference evidence="6 7" key="1">
    <citation type="submission" date="2018-05" db="EMBL/GenBank/DDBJ databases">
        <title>Micromonosporas from Atacama Desert.</title>
        <authorList>
            <person name="Carro L."/>
            <person name="Golinska P."/>
            <person name="Klenk H.-P."/>
            <person name="Goodfellow M."/>
        </authorList>
    </citation>
    <scope>NUCLEOTIDE SEQUENCE [LARGE SCALE GENOMIC DNA]</scope>
    <source>
        <strain evidence="6 7">4G51</strain>
    </source>
</reference>
<dbReference type="Pfam" id="PF13408">
    <property type="entry name" value="Zn_ribbon_recom"/>
    <property type="match status" value="1"/>
</dbReference>
<proteinExistence type="predicted"/>
<keyword evidence="1" id="KW-0238">DNA-binding</keyword>
<dbReference type="InterPro" id="IPR038109">
    <property type="entry name" value="DNA_bind_recomb_sf"/>
</dbReference>
<dbReference type="OrthoDB" id="4367319at2"/>
<dbReference type="PANTHER" id="PTHR30461:SF2">
    <property type="entry name" value="SERINE RECOMBINASE PINE-RELATED"/>
    <property type="match status" value="1"/>
</dbReference>
<comment type="caution">
    <text evidence="6">The sequence shown here is derived from an EMBL/GenBank/DDBJ whole genome shotgun (WGS) entry which is preliminary data.</text>
</comment>
<organism evidence="6 7">
    <name type="scientific">Micromonospora sicca</name>
    <dbReference type="NCBI Taxonomy" id="2202420"/>
    <lineage>
        <taxon>Bacteria</taxon>
        <taxon>Bacillati</taxon>
        <taxon>Actinomycetota</taxon>
        <taxon>Actinomycetes</taxon>
        <taxon>Micromonosporales</taxon>
        <taxon>Micromonosporaceae</taxon>
        <taxon>Micromonospora</taxon>
    </lineage>
</organism>
<dbReference type="PANTHER" id="PTHR30461">
    <property type="entry name" value="DNA-INVERTASE FROM LAMBDOID PROPHAGE"/>
    <property type="match status" value="1"/>
</dbReference>
<dbReference type="Gene3D" id="3.90.1750.20">
    <property type="entry name" value="Putative Large Serine Recombinase, Chain B, Domain 2"/>
    <property type="match status" value="1"/>
</dbReference>
<feature type="domain" description="Resolvase/invertase-type recombinase catalytic" evidence="4">
    <location>
        <begin position="2"/>
        <end position="149"/>
    </location>
</feature>
<evidence type="ECO:0000313" key="6">
    <source>
        <dbReference type="EMBL" id="PWR16015.1"/>
    </source>
</evidence>
<feature type="region of interest" description="Disordered" evidence="3">
    <location>
        <begin position="207"/>
        <end position="234"/>
    </location>
</feature>
<evidence type="ECO:0008006" key="8">
    <source>
        <dbReference type="Google" id="ProtNLM"/>
    </source>
</evidence>
<dbReference type="AlphaFoldDB" id="A0A317DT78"/>
<gene>
    <name evidence="6" type="ORF">DKT69_07930</name>
</gene>
<accession>A0A317DT78</accession>
<keyword evidence="2" id="KW-0233">DNA recombination</keyword>
<feature type="compositionally biased region" description="Basic and acidic residues" evidence="3">
    <location>
        <begin position="211"/>
        <end position="230"/>
    </location>
</feature>
<dbReference type="InterPro" id="IPR025827">
    <property type="entry name" value="Zn_ribbon_recom_dom"/>
</dbReference>
<dbReference type="Pfam" id="PF07508">
    <property type="entry name" value="Recombinase"/>
    <property type="match status" value="1"/>
</dbReference>
<evidence type="ECO:0000256" key="3">
    <source>
        <dbReference type="SAM" id="MobiDB-lite"/>
    </source>
</evidence>